<protein>
    <recommendedName>
        <fullName evidence="3">Phosphoribulokinase/uridine kinase domain-containing protein</fullName>
    </recommendedName>
</protein>
<dbReference type="AlphaFoldDB" id="A0A2G8SAR5"/>
<dbReference type="InterPro" id="IPR027417">
    <property type="entry name" value="P-loop_NTPase"/>
</dbReference>
<dbReference type="Proteomes" id="UP000230002">
    <property type="component" value="Unassembled WGS sequence"/>
</dbReference>
<dbReference type="OrthoDB" id="6362633at2759"/>
<dbReference type="PANTHER" id="PTHR10285">
    <property type="entry name" value="URIDINE KINASE"/>
    <property type="match status" value="1"/>
</dbReference>
<name>A0A2G8SAR5_9APHY</name>
<comment type="caution">
    <text evidence="1">The sequence shown here is derived from an EMBL/GenBank/DDBJ whole genome shotgun (WGS) entry which is preliminary data.</text>
</comment>
<dbReference type="EMBL" id="AYKW01000013">
    <property type="protein sequence ID" value="PIL30850.1"/>
    <property type="molecule type" value="Genomic_DNA"/>
</dbReference>
<reference evidence="1 2" key="1">
    <citation type="journal article" date="2015" name="Sci. Rep.">
        <title>Chromosome-level genome map provides insights into diverse defense mechanisms in the medicinal fungus Ganoderma sinense.</title>
        <authorList>
            <person name="Zhu Y."/>
            <person name="Xu J."/>
            <person name="Sun C."/>
            <person name="Zhou S."/>
            <person name="Xu H."/>
            <person name="Nelson D.R."/>
            <person name="Qian J."/>
            <person name="Song J."/>
            <person name="Luo H."/>
            <person name="Xiang L."/>
            <person name="Li Y."/>
            <person name="Xu Z."/>
            <person name="Ji A."/>
            <person name="Wang L."/>
            <person name="Lu S."/>
            <person name="Hayward A."/>
            <person name="Sun W."/>
            <person name="Li X."/>
            <person name="Schwartz D.C."/>
            <person name="Wang Y."/>
            <person name="Chen S."/>
        </authorList>
    </citation>
    <scope>NUCLEOTIDE SEQUENCE [LARGE SCALE GENOMIC DNA]</scope>
    <source>
        <strain evidence="1 2">ZZ0214-1</strain>
    </source>
</reference>
<sequence>MDPIADELAAFLFNRLKDTPPAARLIVGIAGVPASGKSTLAHLITERVNAAGRSLHSPPRTATDAATSEANGPEHVAVCVGLDGWHLTRAQLDAFPDPKLAHDRRGAHWTFDGEGYAAFVRALRHPTPTTTGPNASPSNQTVYAPSFDHAKKDPVFDSIPVYPHHRLVILEGLYTFLKTEPWSAASELLDERWWVNISEEAAEKRLVVRHVKTGVVRDMEEAIWRSRENDVPNGRFIRENMMEPTRVIQSVEDPIYSTVE</sequence>
<proteinExistence type="predicted"/>
<organism evidence="1 2">
    <name type="scientific">Ganoderma sinense ZZ0214-1</name>
    <dbReference type="NCBI Taxonomy" id="1077348"/>
    <lineage>
        <taxon>Eukaryota</taxon>
        <taxon>Fungi</taxon>
        <taxon>Dikarya</taxon>
        <taxon>Basidiomycota</taxon>
        <taxon>Agaricomycotina</taxon>
        <taxon>Agaricomycetes</taxon>
        <taxon>Polyporales</taxon>
        <taxon>Polyporaceae</taxon>
        <taxon>Ganoderma</taxon>
    </lineage>
</organism>
<gene>
    <name evidence="1" type="ORF">GSI_07018</name>
</gene>
<accession>A0A2G8SAR5</accession>
<dbReference type="SUPFAM" id="SSF52540">
    <property type="entry name" value="P-loop containing nucleoside triphosphate hydrolases"/>
    <property type="match status" value="1"/>
</dbReference>
<evidence type="ECO:0000313" key="1">
    <source>
        <dbReference type="EMBL" id="PIL30850.1"/>
    </source>
</evidence>
<dbReference type="Gene3D" id="3.40.50.300">
    <property type="entry name" value="P-loop containing nucleotide triphosphate hydrolases"/>
    <property type="match status" value="1"/>
</dbReference>
<evidence type="ECO:0000313" key="2">
    <source>
        <dbReference type="Proteomes" id="UP000230002"/>
    </source>
</evidence>
<keyword evidence="2" id="KW-1185">Reference proteome</keyword>
<evidence type="ECO:0008006" key="3">
    <source>
        <dbReference type="Google" id="ProtNLM"/>
    </source>
</evidence>
<dbReference type="STRING" id="1077348.A0A2G8SAR5"/>